<organism evidence="1 2">
    <name type="scientific">Rhizopus delemar</name>
    <dbReference type="NCBI Taxonomy" id="936053"/>
    <lineage>
        <taxon>Eukaryota</taxon>
        <taxon>Fungi</taxon>
        <taxon>Fungi incertae sedis</taxon>
        <taxon>Mucoromycota</taxon>
        <taxon>Mucoromycotina</taxon>
        <taxon>Mucoromycetes</taxon>
        <taxon>Mucorales</taxon>
        <taxon>Mucorineae</taxon>
        <taxon>Rhizopodaceae</taxon>
        <taxon>Rhizopus</taxon>
    </lineage>
</organism>
<dbReference type="EMBL" id="JAANIU010015191">
    <property type="protein sequence ID" value="KAG1529419.1"/>
    <property type="molecule type" value="Genomic_DNA"/>
</dbReference>
<dbReference type="AlphaFoldDB" id="A0A9P6XNM4"/>
<protein>
    <submittedName>
        <fullName evidence="1">Uncharacterized protein</fullName>
    </submittedName>
</protein>
<proteinExistence type="predicted"/>
<reference evidence="1 2" key="1">
    <citation type="journal article" date="2020" name="Microb. Genom.">
        <title>Genetic diversity of clinical and environmental Mucorales isolates obtained from an investigation of mucormycosis cases among solid organ transplant recipients.</title>
        <authorList>
            <person name="Nguyen M.H."/>
            <person name="Kaul D."/>
            <person name="Muto C."/>
            <person name="Cheng S.J."/>
            <person name="Richter R.A."/>
            <person name="Bruno V.M."/>
            <person name="Liu G."/>
            <person name="Beyhan S."/>
            <person name="Sundermann A.J."/>
            <person name="Mounaud S."/>
            <person name="Pasculle A.W."/>
            <person name="Nierman W.C."/>
            <person name="Driscoll E."/>
            <person name="Cumbie R."/>
            <person name="Clancy C.J."/>
            <person name="Dupont C.L."/>
        </authorList>
    </citation>
    <scope>NUCLEOTIDE SEQUENCE [LARGE SCALE GENOMIC DNA]</scope>
    <source>
        <strain evidence="1 2">GL24</strain>
    </source>
</reference>
<dbReference type="Proteomes" id="UP000740926">
    <property type="component" value="Unassembled WGS sequence"/>
</dbReference>
<evidence type="ECO:0000313" key="1">
    <source>
        <dbReference type="EMBL" id="KAG1529419.1"/>
    </source>
</evidence>
<sequence>MARTWGSVGAGANYGWAERYAIYGQVDADVDFSGSYIRLYSEALFAMKYVPKHAGCELPTAGVRRGKNRCTPAMLGSLAAPPQRRAMATA</sequence>
<comment type="caution">
    <text evidence="1">The sequence shown here is derived from an EMBL/GenBank/DDBJ whole genome shotgun (WGS) entry which is preliminary data.</text>
</comment>
<name>A0A9P6XNM4_9FUNG</name>
<gene>
    <name evidence="1" type="ORF">G6F50_018013</name>
</gene>
<evidence type="ECO:0000313" key="2">
    <source>
        <dbReference type="Proteomes" id="UP000740926"/>
    </source>
</evidence>
<keyword evidence="2" id="KW-1185">Reference proteome</keyword>
<accession>A0A9P6XNM4</accession>